<feature type="domain" description="RING-CH-type" evidence="4">
    <location>
        <begin position="26"/>
        <end position="85"/>
    </location>
</feature>
<dbReference type="SUPFAM" id="SSF57850">
    <property type="entry name" value="RING/U-box"/>
    <property type="match status" value="1"/>
</dbReference>
<keyword evidence="6" id="KW-1185">Reference proteome</keyword>
<dbReference type="InterPro" id="IPR013083">
    <property type="entry name" value="Znf_RING/FYVE/PHD"/>
</dbReference>
<evidence type="ECO:0000256" key="1">
    <source>
        <dbReference type="ARBA" id="ARBA00022723"/>
    </source>
</evidence>
<comment type="caution">
    <text evidence="5">The sequence shown here is derived from an EMBL/GenBank/DDBJ whole genome shotgun (WGS) entry which is preliminary data.</text>
</comment>
<dbReference type="AlphaFoldDB" id="A0A565ATR8"/>
<dbReference type="PANTHER" id="PTHR46214">
    <property type="entry name" value="ZINC FINGER, RING-CH-TYPE"/>
    <property type="match status" value="1"/>
</dbReference>
<sequence>MDPEEQLQDQDTIEEIVSEELEKTMVDIPSPPRCRICFDVDGEFIDLGCACKDELILAHEDCVKKWFKMKNTKICEICNKVATNVEGDFEYKGLSGGYV</sequence>
<keyword evidence="2" id="KW-0863">Zinc-finger</keyword>
<evidence type="ECO:0000313" key="6">
    <source>
        <dbReference type="Proteomes" id="UP000489600"/>
    </source>
</evidence>
<keyword evidence="1" id="KW-0479">Metal-binding</keyword>
<accession>A0A565ATR8</accession>
<keyword evidence="3" id="KW-0862">Zinc</keyword>
<dbReference type="Pfam" id="PF12906">
    <property type="entry name" value="RINGv"/>
    <property type="match status" value="1"/>
</dbReference>
<dbReference type="OrthoDB" id="1734943at2759"/>
<evidence type="ECO:0000256" key="3">
    <source>
        <dbReference type="ARBA" id="ARBA00022833"/>
    </source>
</evidence>
<organism evidence="5 6">
    <name type="scientific">Arabis nemorensis</name>
    <dbReference type="NCBI Taxonomy" id="586526"/>
    <lineage>
        <taxon>Eukaryota</taxon>
        <taxon>Viridiplantae</taxon>
        <taxon>Streptophyta</taxon>
        <taxon>Embryophyta</taxon>
        <taxon>Tracheophyta</taxon>
        <taxon>Spermatophyta</taxon>
        <taxon>Magnoliopsida</taxon>
        <taxon>eudicotyledons</taxon>
        <taxon>Gunneridae</taxon>
        <taxon>Pentapetalae</taxon>
        <taxon>rosids</taxon>
        <taxon>malvids</taxon>
        <taxon>Brassicales</taxon>
        <taxon>Brassicaceae</taxon>
        <taxon>Arabideae</taxon>
        <taxon>Arabis</taxon>
    </lineage>
</organism>
<dbReference type="GO" id="GO:0008270">
    <property type="term" value="F:zinc ion binding"/>
    <property type="evidence" value="ECO:0007669"/>
    <property type="project" value="UniProtKB-KW"/>
</dbReference>
<evidence type="ECO:0000313" key="5">
    <source>
        <dbReference type="EMBL" id="VVA92480.1"/>
    </source>
</evidence>
<dbReference type="Gene3D" id="3.30.40.10">
    <property type="entry name" value="Zinc/RING finger domain, C3HC4 (zinc finger)"/>
    <property type="match status" value="1"/>
</dbReference>
<reference evidence="5" key="1">
    <citation type="submission" date="2019-07" db="EMBL/GenBank/DDBJ databases">
        <authorList>
            <person name="Dittberner H."/>
        </authorList>
    </citation>
    <scope>NUCLEOTIDE SEQUENCE [LARGE SCALE GENOMIC DNA]</scope>
</reference>
<name>A0A565ATR8_9BRAS</name>
<evidence type="ECO:0000259" key="4">
    <source>
        <dbReference type="PROSITE" id="PS51292"/>
    </source>
</evidence>
<evidence type="ECO:0000256" key="2">
    <source>
        <dbReference type="ARBA" id="ARBA00022771"/>
    </source>
</evidence>
<proteinExistence type="predicted"/>
<gene>
    <name evidence="5" type="ORF">ANE_LOCUS2925</name>
</gene>
<dbReference type="PROSITE" id="PS51292">
    <property type="entry name" value="ZF_RING_CH"/>
    <property type="match status" value="1"/>
</dbReference>
<dbReference type="InterPro" id="IPR011016">
    <property type="entry name" value="Znf_RING-CH"/>
</dbReference>
<protein>
    <recommendedName>
        <fullName evidence="4">RING-CH-type domain-containing protein</fullName>
    </recommendedName>
</protein>
<dbReference type="Proteomes" id="UP000489600">
    <property type="component" value="Unassembled WGS sequence"/>
</dbReference>
<dbReference type="SMART" id="SM00744">
    <property type="entry name" value="RINGv"/>
    <property type="match status" value="1"/>
</dbReference>
<dbReference type="PANTHER" id="PTHR46214:SF8">
    <property type="entry name" value="RING_FYVE_PHD ZINC FINGER SUPERFAMILY PROTEIN"/>
    <property type="match status" value="1"/>
</dbReference>
<dbReference type="EMBL" id="CABITT030000001">
    <property type="protein sequence ID" value="VVA92480.1"/>
    <property type="molecule type" value="Genomic_DNA"/>
</dbReference>